<organism evidence="2 3">
    <name type="scientific">Peptoniphilus duerdenii ATCC BAA-1640</name>
    <dbReference type="NCBI Taxonomy" id="862517"/>
    <lineage>
        <taxon>Bacteria</taxon>
        <taxon>Bacillati</taxon>
        <taxon>Bacillota</taxon>
        <taxon>Tissierellia</taxon>
        <taxon>Tissierellales</taxon>
        <taxon>Peptoniphilaceae</taxon>
        <taxon>Peptoniphilus</taxon>
    </lineage>
</organism>
<evidence type="ECO:0000256" key="1">
    <source>
        <dbReference type="SAM" id="SignalP"/>
    </source>
</evidence>
<dbReference type="AlphaFoldDB" id="E0NKV2"/>
<keyword evidence="1" id="KW-0732">Signal</keyword>
<dbReference type="STRING" id="862517.HMPREF9225_0791"/>
<comment type="caution">
    <text evidence="2">The sequence shown here is derived from an EMBL/GenBank/DDBJ whole genome shotgun (WGS) entry which is preliminary data.</text>
</comment>
<dbReference type="InterPro" id="IPR046720">
    <property type="entry name" value="DUF6612"/>
</dbReference>
<dbReference type="HOGENOM" id="CLU_1081202_0_0_9"/>
<dbReference type="Pfam" id="PF20316">
    <property type="entry name" value="DUF6612"/>
    <property type="match status" value="1"/>
</dbReference>
<feature type="chain" id="PRO_5039240608" description="Lipoprotein" evidence="1">
    <location>
        <begin position="24"/>
        <end position="250"/>
    </location>
</feature>
<reference evidence="2 3" key="1">
    <citation type="submission" date="2010-07" db="EMBL/GenBank/DDBJ databases">
        <authorList>
            <person name="Muzny D."/>
            <person name="Qin X."/>
            <person name="Deng J."/>
            <person name="Jiang H."/>
            <person name="Liu Y."/>
            <person name="Qu J."/>
            <person name="Song X.-Z."/>
            <person name="Zhang L."/>
            <person name="Thornton R."/>
            <person name="Coyle M."/>
            <person name="Francisco L."/>
            <person name="Jackson L."/>
            <person name="Javaid M."/>
            <person name="Korchina V."/>
            <person name="Kovar C."/>
            <person name="Mata R."/>
            <person name="Mathew T."/>
            <person name="Ngo R."/>
            <person name="Nguyen L."/>
            <person name="Nguyen N."/>
            <person name="Okwuonu G."/>
            <person name="Ongeri F."/>
            <person name="Pham C."/>
            <person name="Simmons D."/>
            <person name="Wilczek-Boney K."/>
            <person name="Hale W."/>
            <person name="Jakkamsetti A."/>
            <person name="Pham P."/>
            <person name="Ruth R."/>
            <person name="San Lucas F."/>
            <person name="Warren J."/>
            <person name="Zhang J."/>
            <person name="Zhao Z."/>
            <person name="Zhou C."/>
            <person name="Zhu D."/>
            <person name="Lee S."/>
            <person name="Bess C."/>
            <person name="Blankenburg K."/>
            <person name="Forbes L."/>
            <person name="Fu Q."/>
            <person name="Gubbala S."/>
            <person name="Hirani K."/>
            <person name="Jayaseelan J.C."/>
            <person name="Lara F."/>
            <person name="Munidasa M."/>
            <person name="Palculict T."/>
            <person name="Patil S."/>
            <person name="Pu L.-L."/>
            <person name="Saada N."/>
            <person name="Tang L."/>
            <person name="Weissenberger G."/>
            <person name="Zhu Y."/>
            <person name="Hemphill L."/>
            <person name="Shang Y."/>
            <person name="Youmans B."/>
            <person name="Ayvaz T."/>
            <person name="Ross M."/>
            <person name="Santibanez J."/>
            <person name="Aqrawi P."/>
            <person name="Gross S."/>
            <person name="Joshi V."/>
            <person name="Fowler G."/>
            <person name="Nazareth L."/>
            <person name="Reid J."/>
            <person name="Worley K."/>
            <person name="Petrosino J."/>
            <person name="Highlander S."/>
            <person name="Gibbs R."/>
        </authorList>
    </citation>
    <scope>NUCLEOTIDE SEQUENCE [LARGE SCALE GENOMIC DNA]</scope>
    <source>
        <strain evidence="2 3">ATCC BAA-1640</strain>
    </source>
</reference>
<protein>
    <recommendedName>
        <fullName evidence="4">Lipoprotein</fullName>
    </recommendedName>
</protein>
<accession>E0NKV2</accession>
<dbReference type="OrthoDB" id="1696867at2"/>
<dbReference type="RefSeq" id="WP_008901606.1">
    <property type="nucleotide sequence ID" value="NZ_GL397071.1"/>
</dbReference>
<sequence>MKCKKIGLKSFLLVLILAIIATGCSKTNDAKKETKDFDKEKAFSEIVEEKDLKSYILNSEITSKSEKDGDEYTSNGTLEIIKDPMTYHSTGTSVDGDKKLEFEEYVTDGFRYRKNEDGQWTKENFDGEGKATFVSKNNINEDSILKPLKQYYVMSETDTDIVAELKSTPQNIDEIKNIIFEDKDAPFYKELESIEAKFIFDRETNYPKSFEWELKFTDENGKTKTIRESGSYEKVNELKEIELPEEIKNL</sequence>
<dbReference type="eggNOG" id="ENOG50327XB">
    <property type="taxonomic scope" value="Bacteria"/>
</dbReference>
<dbReference type="PROSITE" id="PS51257">
    <property type="entry name" value="PROKAR_LIPOPROTEIN"/>
    <property type="match status" value="1"/>
</dbReference>
<proteinExistence type="predicted"/>
<evidence type="ECO:0000313" key="2">
    <source>
        <dbReference type="EMBL" id="EFM25578.1"/>
    </source>
</evidence>
<feature type="signal peptide" evidence="1">
    <location>
        <begin position="1"/>
        <end position="23"/>
    </location>
</feature>
<dbReference type="EMBL" id="AEEH01000031">
    <property type="protein sequence ID" value="EFM25578.1"/>
    <property type="molecule type" value="Genomic_DNA"/>
</dbReference>
<evidence type="ECO:0000313" key="3">
    <source>
        <dbReference type="Proteomes" id="UP000003280"/>
    </source>
</evidence>
<gene>
    <name evidence="2" type="ORF">HMPREF9225_0791</name>
</gene>
<name>E0NKV2_9FIRM</name>
<evidence type="ECO:0008006" key="4">
    <source>
        <dbReference type="Google" id="ProtNLM"/>
    </source>
</evidence>
<keyword evidence="3" id="KW-1185">Reference proteome</keyword>
<dbReference type="Proteomes" id="UP000003280">
    <property type="component" value="Unassembled WGS sequence"/>
</dbReference>